<dbReference type="OrthoDB" id="5956066at2759"/>
<dbReference type="InterPro" id="IPR015255">
    <property type="entry name" value="Vitellinogen_open_b-sht"/>
</dbReference>
<evidence type="ECO:0000259" key="4">
    <source>
        <dbReference type="PROSITE" id="PS51211"/>
    </source>
</evidence>
<dbReference type="Proteomes" id="UP000504629">
    <property type="component" value="Unplaced"/>
</dbReference>
<sequence length="1326" mass="149981">MFIKLALILSATVASAHASVQLLFPEANRQYIYFIKANVSSTTLAPKRSGSYWTLEGKLYVRAFDNFTRLRLQLSDLKKSVSGYNNIITEDSYIKEPWDLDYMEGGLIKTISVGQEPVWCTNLKRALSVNFQLKKGKGTYYRDEPCLDSVCMMIYTPKGNKIQKFTSYRLPTTKSSRSWSSLSGDYSGKPSVDTINTAERLYVVDDRKGLLSLDLQGSYEFRTHDHILAVNSELSINYDNDIPGKSVEKLNLTEYTVTYVATDFCDPTNGIRNVTQSFLKNHTQELLLKIARGIDADNIVRDPSLIHNLDFIELLNTIAQLNYTTIIKLFEDLVLGTSYDMETSRNIFLEALPHARSEACARFIKYLVIEEKNKIEDAALLSLIRKLPFNVATFDQSLLEELEAFTKLGPDFTAEIRHAGILSFASLLHKTIEFSLIKQDYIDNVVVKYFRMYSDCPQYLDRMVWLQGLCNIGYSAEGYLRIIYADSGRDRHERLWAAVAIDPKHEEAFKVLESTLSILTNQSEHIQLRIASLHMFLTSQQIRENDFIFVHNYISTCNNNQLKRFWYTTVKNLMTSKSFTDYRVASYYVPFIVNQVSNPDPLYLLTNNYIISGEEDVGSPSLQVISVGDTLGVIPPFIAAKLNTGGRRPYKVAVYLIIEGVTTTFYKKVLKSLSSTQVLNVEKLLLVLKNMKAWTLKTPEKVHIDIVIKTHDKTIFATHLNQSRIDSVNIQDLAYIEDFLRFGSHINQQMVYYPFQSDIHVPSELGTPIRLQSLIVSFTSIRGNLTAPSSNDMTWRNDLHIRYQGTSVTSLSTDGPLIQTAHRARIQQSMVAHLPMKFNVSFSGSDGSLQLTWPNPMSQQGGVAMHSRVQVAMESVSKKYNYTVTVGDSSSGAVNQTHGIFFDCDRPVTDAELLNRLLTYKDNNYDFLTSVQPSHLILNTILLFTFPPSGSCGLILSPQKVTSSTNDVLQAKIQARYRTEDDGVVRGDCKFQLTYFSLENPKDVFLNMEAITNMEQNSVGNTDVLVSVRGHQPNAKNDSTKDWTLCLRKKDVDHTSSQDVSAFPASYEGHVTLTYGLNHTKCFEKSSTSELMLKYKGVPQHHQGKLERYFEINVYGKNLSEIGLLNSDVVKQTALGQLLRSYSKEVFNITIIIKERDGLASLSVNRGAEIQFKSDNFAWLLDGWTGMQVVRTIGLYRECRIKENEIKTLSGTTEDLPSIDCQETLALADCSDNSPRFAVIRYIDGIKVFSGGYSVSVKKNQSEIYVDDTYAGNDFWISTKSKTKITSKMTALKVYYDLNETVILVPLMYLNNVCGLCTEPLEYNVC</sequence>
<name>A0A6J2K233_BOMMA</name>
<dbReference type="Gene3D" id="2.20.80.10">
    <property type="entry name" value="Lipovitellin-phosvitin complex, chain A, domain 4"/>
    <property type="match status" value="1"/>
</dbReference>
<evidence type="ECO:0000256" key="3">
    <source>
        <dbReference type="SAM" id="SignalP"/>
    </source>
</evidence>
<accession>A0A6J2K233</accession>
<dbReference type="SUPFAM" id="SSF48431">
    <property type="entry name" value="Lipovitellin-phosvitin complex, superhelical domain"/>
    <property type="match status" value="1"/>
</dbReference>
<feature type="chain" id="PRO_5026730005" evidence="3">
    <location>
        <begin position="19"/>
        <end position="1326"/>
    </location>
</feature>
<evidence type="ECO:0000313" key="5">
    <source>
        <dbReference type="Proteomes" id="UP000504629"/>
    </source>
</evidence>
<feature type="signal peptide" evidence="3">
    <location>
        <begin position="1"/>
        <end position="18"/>
    </location>
</feature>
<comment type="caution">
    <text evidence="2">Lacks conserved residue(s) required for the propagation of feature annotation.</text>
</comment>
<protein>
    <submittedName>
        <fullName evidence="6">Uncharacterized protein LOC114246160</fullName>
    </submittedName>
</protein>
<evidence type="ECO:0000256" key="1">
    <source>
        <dbReference type="ARBA" id="ARBA00022729"/>
    </source>
</evidence>
<gene>
    <name evidence="6" type="primary">LOC114246160</name>
</gene>
<dbReference type="SUPFAM" id="SSF56968">
    <property type="entry name" value="Lipovitellin-phosvitin complex, beta-sheet shell regions"/>
    <property type="match status" value="1"/>
</dbReference>
<dbReference type="InterPro" id="IPR011030">
    <property type="entry name" value="Lipovitellin_superhlx_dom"/>
</dbReference>
<proteinExistence type="predicted"/>
<dbReference type="GeneID" id="114246160"/>
<reference evidence="6" key="1">
    <citation type="submission" date="2025-08" db="UniProtKB">
        <authorList>
            <consortium name="RefSeq"/>
        </authorList>
    </citation>
    <scope>IDENTIFICATION</scope>
    <source>
        <tissue evidence="6">Silk gland</tissue>
    </source>
</reference>
<dbReference type="GO" id="GO:0005319">
    <property type="term" value="F:lipid transporter activity"/>
    <property type="evidence" value="ECO:0007669"/>
    <property type="project" value="InterPro"/>
</dbReference>
<dbReference type="Pfam" id="PF09172">
    <property type="entry name" value="Vit_open_b-sht"/>
    <property type="match status" value="1"/>
</dbReference>
<dbReference type="Gene3D" id="1.25.10.20">
    <property type="entry name" value="Vitellinogen, superhelical"/>
    <property type="match status" value="1"/>
</dbReference>
<evidence type="ECO:0000313" key="6">
    <source>
        <dbReference type="RefSeq" id="XP_028034369.1"/>
    </source>
</evidence>
<dbReference type="InterPro" id="IPR015816">
    <property type="entry name" value="Vitellinogen_b-sht_N"/>
</dbReference>
<feature type="domain" description="Vitellogenin" evidence="4">
    <location>
        <begin position="24"/>
        <end position="638"/>
    </location>
</feature>
<keyword evidence="1 3" id="KW-0732">Signal</keyword>
<dbReference type="PANTHER" id="PTHR23345:SF33">
    <property type="entry name" value="CROSSVEINLESS D"/>
    <property type="match status" value="1"/>
</dbReference>
<organism evidence="5 6">
    <name type="scientific">Bombyx mandarina</name>
    <name type="common">Wild silk moth</name>
    <name type="synonym">Wild silkworm</name>
    <dbReference type="NCBI Taxonomy" id="7092"/>
    <lineage>
        <taxon>Eukaryota</taxon>
        <taxon>Metazoa</taxon>
        <taxon>Ecdysozoa</taxon>
        <taxon>Arthropoda</taxon>
        <taxon>Hexapoda</taxon>
        <taxon>Insecta</taxon>
        <taxon>Pterygota</taxon>
        <taxon>Neoptera</taxon>
        <taxon>Endopterygota</taxon>
        <taxon>Lepidoptera</taxon>
        <taxon>Glossata</taxon>
        <taxon>Ditrysia</taxon>
        <taxon>Bombycoidea</taxon>
        <taxon>Bombycidae</taxon>
        <taxon>Bombycinae</taxon>
        <taxon>Bombyx</taxon>
    </lineage>
</organism>
<dbReference type="InterPro" id="IPR001747">
    <property type="entry name" value="Vitellogenin_N"/>
</dbReference>
<dbReference type="RefSeq" id="XP_028034369.1">
    <property type="nucleotide sequence ID" value="XM_028178568.1"/>
</dbReference>
<dbReference type="PROSITE" id="PS51211">
    <property type="entry name" value="VITELLOGENIN"/>
    <property type="match status" value="1"/>
</dbReference>
<evidence type="ECO:0000256" key="2">
    <source>
        <dbReference type="PROSITE-ProRule" id="PRU00557"/>
    </source>
</evidence>
<dbReference type="SMART" id="SM01169">
    <property type="entry name" value="DUF1943"/>
    <property type="match status" value="1"/>
</dbReference>
<dbReference type="KEGG" id="bman:114246160"/>
<dbReference type="CTD" id="41921"/>
<dbReference type="Pfam" id="PF01347">
    <property type="entry name" value="Vitellogenin_N"/>
    <property type="match status" value="1"/>
</dbReference>
<dbReference type="InterPro" id="IPR015819">
    <property type="entry name" value="Lipid_transp_b-sht_shell"/>
</dbReference>
<dbReference type="Gene3D" id="2.30.230.10">
    <property type="entry name" value="Lipovitellin, beta-sheet shell regions, chain A"/>
    <property type="match status" value="1"/>
</dbReference>
<dbReference type="InterPro" id="IPR050733">
    <property type="entry name" value="Vitellogenin/Apolipophorin"/>
</dbReference>
<dbReference type="PANTHER" id="PTHR23345">
    <property type="entry name" value="VITELLOGENIN-RELATED"/>
    <property type="match status" value="1"/>
</dbReference>
<keyword evidence="5" id="KW-1185">Reference proteome</keyword>